<dbReference type="InterPro" id="IPR052337">
    <property type="entry name" value="SAT4-like"/>
</dbReference>
<feature type="transmembrane region" description="Helical" evidence="7">
    <location>
        <begin position="76"/>
        <end position="99"/>
    </location>
</feature>
<feature type="region of interest" description="Disordered" evidence="6">
    <location>
        <begin position="280"/>
        <end position="301"/>
    </location>
</feature>
<comment type="caution">
    <text evidence="9">The sequence shown here is derived from an EMBL/GenBank/DDBJ whole genome shotgun (WGS) entry which is preliminary data.</text>
</comment>
<accession>A0AAE8MYA6</accession>
<dbReference type="AlphaFoldDB" id="A0AAE8MYA6"/>
<feature type="region of interest" description="Disordered" evidence="6">
    <location>
        <begin position="354"/>
        <end position="376"/>
    </location>
</feature>
<evidence type="ECO:0000256" key="5">
    <source>
        <dbReference type="ARBA" id="ARBA00038359"/>
    </source>
</evidence>
<keyword evidence="3 7" id="KW-1133">Transmembrane helix</keyword>
<dbReference type="EMBL" id="ONZQ02000005">
    <property type="protein sequence ID" value="SPO01627.1"/>
    <property type="molecule type" value="Genomic_DNA"/>
</dbReference>
<keyword evidence="2 7" id="KW-0812">Transmembrane</keyword>
<evidence type="ECO:0000313" key="10">
    <source>
        <dbReference type="Proteomes" id="UP001187682"/>
    </source>
</evidence>
<feature type="domain" description="Rhodopsin" evidence="8">
    <location>
        <begin position="67"/>
        <end position="264"/>
    </location>
</feature>
<comment type="subcellular location">
    <subcellularLocation>
        <location evidence="1">Membrane</location>
        <topology evidence="1">Multi-pass membrane protein</topology>
    </subcellularLocation>
</comment>
<protein>
    <submittedName>
        <fullName evidence="9">Related to integral membrane protein PTH11</fullName>
    </submittedName>
</protein>
<evidence type="ECO:0000256" key="4">
    <source>
        <dbReference type="ARBA" id="ARBA00023136"/>
    </source>
</evidence>
<evidence type="ECO:0000259" key="8">
    <source>
        <dbReference type="Pfam" id="PF20684"/>
    </source>
</evidence>
<comment type="similarity">
    <text evidence="5">Belongs to the SAT4 family.</text>
</comment>
<feature type="transmembrane region" description="Helical" evidence="7">
    <location>
        <begin position="242"/>
        <end position="265"/>
    </location>
</feature>
<name>A0AAE8MYA6_9PEZI</name>
<evidence type="ECO:0000256" key="3">
    <source>
        <dbReference type="ARBA" id="ARBA00022989"/>
    </source>
</evidence>
<keyword evidence="4 7" id="KW-0472">Membrane</keyword>
<keyword evidence="10" id="KW-1185">Reference proteome</keyword>
<proteinExistence type="inferred from homology"/>
<evidence type="ECO:0000256" key="2">
    <source>
        <dbReference type="ARBA" id="ARBA00022692"/>
    </source>
</evidence>
<dbReference type="GO" id="GO:0016020">
    <property type="term" value="C:membrane"/>
    <property type="evidence" value="ECO:0007669"/>
    <property type="project" value="UniProtKB-SubCell"/>
</dbReference>
<feature type="transmembrane region" description="Helical" evidence="7">
    <location>
        <begin position="119"/>
        <end position="145"/>
    </location>
</feature>
<gene>
    <name evidence="9" type="ORF">DNG_04301</name>
</gene>
<evidence type="ECO:0000256" key="7">
    <source>
        <dbReference type="SAM" id="Phobius"/>
    </source>
</evidence>
<organism evidence="9 10">
    <name type="scientific">Cephalotrichum gorgonifer</name>
    <dbReference type="NCBI Taxonomy" id="2041049"/>
    <lineage>
        <taxon>Eukaryota</taxon>
        <taxon>Fungi</taxon>
        <taxon>Dikarya</taxon>
        <taxon>Ascomycota</taxon>
        <taxon>Pezizomycotina</taxon>
        <taxon>Sordariomycetes</taxon>
        <taxon>Hypocreomycetidae</taxon>
        <taxon>Microascales</taxon>
        <taxon>Microascaceae</taxon>
        <taxon>Cephalotrichum</taxon>
    </lineage>
</organism>
<feature type="transmembrane region" description="Helical" evidence="7">
    <location>
        <begin position="201"/>
        <end position="222"/>
    </location>
</feature>
<sequence length="376" mass="41683">MAEIDFTQLSPAELDAMLDLPAMQPPSDQFSNFDNPPNQNGLAIGVIAACTSVVVLCLGIRLYAKLALMRKAQVQEYLIVAAFLVHIAGVFYTACLPLLKISILLEWLGMFVPRGTRNWFFWSAWIMIGIQAAFGIAIIIALNLACIPTRKKWEFWLPGKCFNAHNVETASAAFQLASDCFVLFIPQKIIWDLKMSWKKRLGVSFIFSLGVLACVSAAFRLAVTIDYADAVDSIYNIGPVCFWAFAEMTCGFIVVCVPCIPKILIESGTWRKMKRGLGMSTTAGGSGATPKHTGNSSAVRSKNLRSANDSYQELDDHTEMKNLGSSESAEYLHTPRARLENGIVRTTQVAVTHDSDVNSEETMRYTTARDPRMQWR</sequence>
<reference evidence="9" key="1">
    <citation type="submission" date="2018-03" db="EMBL/GenBank/DDBJ databases">
        <authorList>
            <person name="Guldener U."/>
        </authorList>
    </citation>
    <scope>NUCLEOTIDE SEQUENCE</scope>
</reference>
<evidence type="ECO:0000313" key="9">
    <source>
        <dbReference type="EMBL" id="SPO01627.1"/>
    </source>
</evidence>
<dbReference type="InterPro" id="IPR049326">
    <property type="entry name" value="Rhodopsin_dom_fungi"/>
</dbReference>
<evidence type="ECO:0000256" key="6">
    <source>
        <dbReference type="SAM" id="MobiDB-lite"/>
    </source>
</evidence>
<dbReference type="Proteomes" id="UP001187682">
    <property type="component" value="Unassembled WGS sequence"/>
</dbReference>
<feature type="transmembrane region" description="Helical" evidence="7">
    <location>
        <begin position="42"/>
        <end position="64"/>
    </location>
</feature>
<feature type="compositionally biased region" description="Polar residues" evidence="6">
    <location>
        <begin position="292"/>
        <end position="301"/>
    </location>
</feature>
<dbReference type="Pfam" id="PF20684">
    <property type="entry name" value="Fung_rhodopsin"/>
    <property type="match status" value="1"/>
</dbReference>
<dbReference type="PANTHER" id="PTHR33048">
    <property type="entry name" value="PTH11-LIKE INTEGRAL MEMBRANE PROTEIN (AFU_ORTHOLOGUE AFUA_5G11245)"/>
    <property type="match status" value="1"/>
</dbReference>
<dbReference type="PANTHER" id="PTHR33048:SF160">
    <property type="entry name" value="SAT4 FAMILY MEMBRANE PROTEIN"/>
    <property type="match status" value="1"/>
</dbReference>
<evidence type="ECO:0000256" key="1">
    <source>
        <dbReference type="ARBA" id="ARBA00004141"/>
    </source>
</evidence>